<keyword evidence="2" id="KW-1185">Reference proteome</keyword>
<reference evidence="2" key="1">
    <citation type="submission" date="2015-07" db="EMBL/GenBank/DDBJ databases">
        <title>Complete genome sequence and phylogenetic analysis of Limnochorda pilosa.</title>
        <authorList>
            <person name="Watanabe M."/>
            <person name="Kojima H."/>
            <person name="Fukui M."/>
        </authorList>
    </citation>
    <scope>NUCLEOTIDE SEQUENCE [LARGE SCALE GENOMIC DNA]</scope>
    <source>
        <strain evidence="2">HC45</strain>
    </source>
</reference>
<accession>A0A0K2SNX3</accession>
<evidence type="ECO:0000313" key="1">
    <source>
        <dbReference type="EMBL" id="BAS28801.1"/>
    </source>
</evidence>
<dbReference type="AlphaFoldDB" id="A0A0K2SNX3"/>
<name>A0A0K2SNX3_LIMPI</name>
<reference evidence="2" key="2">
    <citation type="journal article" date="2016" name="Int. J. Syst. Evol. Microbiol.">
        <title>Complete genome sequence and cell structure of Limnochorda pilosa, a Gram-negative spore-former within the phylum Firmicutes.</title>
        <authorList>
            <person name="Watanabe M."/>
            <person name="Kojima H."/>
            <person name="Fukui M."/>
        </authorList>
    </citation>
    <scope>NUCLEOTIDE SEQUENCE [LARGE SCALE GENOMIC DNA]</scope>
    <source>
        <strain evidence="2">HC45</strain>
    </source>
</reference>
<organism evidence="1 2">
    <name type="scientific">Limnochorda pilosa</name>
    <dbReference type="NCBI Taxonomy" id="1555112"/>
    <lineage>
        <taxon>Bacteria</taxon>
        <taxon>Bacillati</taxon>
        <taxon>Bacillota</taxon>
        <taxon>Limnochordia</taxon>
        <taxon>Limnochordales</taxon>
        <taxon>Limnochordaceae</taxon>
        <taxon>Limnochorda</taxon>
    </lineage>
</organism>
<dbReference type="OrthoDB" id="1739831at2"/>
<evidence type="ECO:0000313" key="2">
    <source>
        <dbReference type="Proteomes" id="UP000065807"/>
    </source>
</evidence>
<protein>
    <submittedName>
        <fullName evidence="1">MerR family transcriptional regulator</fullName>
    </submittedName>
</protein>
<gene>
    <name evidence="1" type="ORF">LIP_2972</name>
</gene>
<dbReference type="KEGG" id="lpil:LIP_2972"/>
<dbReference type="RefSeq" id="WP_144440513.1">
    <property type="nucleotide sequence ID" value="NZ_AP014924.1"/>
</dbReference>
<dbReference type="Proteomes" id="UP000065807">
    <property type="component" value="Chromosome"/>
</dbReference>
<sequence>MALRNCVRCGRLTDGRLGSLCPQCQREDAEAFEAVVDYLRDHPEANLMEVSQATGVDADHIRRFLREGRLELVGDPDALQCERCGASISTGRLCSDCTRAMEQAAAAQTRPPVESRPSESPARFHLGRHWLEERRERYRR</sequence>
<dbReference type="STRING" id="1555112.LIP_2972"/>
<proteinExistence type="predicted"/>
<dbReference type="EMBL" id="AP014924">
    <property type="protein sequence ID" value="BAS28801.1"/>
    <property type="molecule type" value="Genomic_DNA"/>
</dbReference>